<reference evidence="1 2" key="1">
    <citation type="submission" date="2021-01" db="EMBL/GenBank/DDBJ databases">
        <title>Whole genome shotgun sequence of Actinoplanes palleronii NBRC 14916.</title>
        <authorList>
            <person name="Komaki H."/>
            <person name="Tamura T."/>
        </authorList>
    </citation>
    <scope>NUCLEOTIDE SEQUENCE [LARGE SCALE GENOMIC DNA]</scope>
    <source>
        <strain evidence="1 2">NBRC 14916</strain>
    </source>
</reference>
<accession>A0ABQ4BP24</accession>
<organism evidence="1 2">
    <name type="scientific">Actinoplanes palleronii</name>
    <dbReference type="NCBI Taxonomy" id="113570"/>
    <lineage>
        <taxon>Bacteria</taxon>
        <taxon>Bacillati</taxon>
        <taxon>Actinomycetota</taxon>
        <taxon>Actinomycetes</taxon>
        <taxon>Micromonosporales</taxon>
        <taxon>Micromonosporaceae</taxon>
        <taxon>Actinoplanes</taxon>
    </lineage>
</organism>
<protein>
    <submittedName>
        <fullName evidence="1">Uncharacterized protein</fullName>
    </submittedName>
</protein>
<evidence type="ECO:0000313" key="2">
    <source>
        <dbReference type="Proteomes" id="UP000624709"/>
    </source>
</evidence>
<name>A0ABQ4BP24_9ACTN</name>
<sequence>MRDLMITPRRWTSMFTGWGAIRGLRRGRFNAVSPEALPEPLEAVTKAQVRGVFRNR</sequence>
<keyword evidence="2" id="KW-1185">Reference proteome</keyword>
<evidence type="ECO:0000313" key="1">
    <source>
        <dbReference type="EMBL" id="GIE72026.1"/>
    </source>
</evidence>
<proteinExistence type="predicted"/>
<gene>
    <name evidence="1" type="ORF">Apa02nite_081340</name>
</gene>
<dbReference type="EMBL" id="BOMS01000136">
    <property type="protein sequence ID" value="GIE72026.1"/>
    <property type="molecule type" value="Genomic_DNA"/>
</dbReference>
<comment type="caution">
    <text evidence="1">The sequence shown here is derived from an EMBL/GenBank/DDBJ whole genome shotgun (WGS) entry which is preliminary data.</text>
</comment>
<dbReference type="Proteomes" id="UP000624709">
    <property type="component" value="Unassembled WGS sequence"/>
</dbReference>